<sequence length="850" mass="99235">MEPIRIIGLCDMIYLLSESEQKEETLLTQHYFDVDRSKFVVVPEPIALKTEINKTAMSVLHRFLTGIKTVCIGWWKMTDQNALEIHSGCFFLHSKPNFISLPTIVLQSEQPAIESPLYILDGPGIVFFSEKNTIVSFLYERINEDSVISSWRTIYLPPLTKNKDERILDLKMNYVQKHLIIFCLIEKNQNENQQKQEQEQEQEQGQGQEQVKVNVLKKFTIRLSKKMIRKHSSQKYNEKSKELQFSEQIFIQRFQNKHLQTTVITQNSNFLEIINEKQSYSNNSNLLGSYNSFNNNNNNDDDDEKENIFRDYLIIIGTDDKKLLIYNFYGLLLKIVPLKFEPTMVRISFCDDDEFPTLILNFKKEKTISFFSTLTWQIIRNYNYCKLTVIGDFASTGKDQLLLVKRLGKKTKKFVEWLLTDSKSDLTDYQSLESESPNEQLTDINEEKRIQSLEHVELLLRNKIQQGVINYQNLKQKKRLKKSLIQRSSKIIKSLAKNESKSIETFIQLKPLQINGNKEPKKKKPNQSNLLNKNMNQNEKGHVYGNGNDNGNGNGKNNYLTKFKKNIKIMKFKTFFENLNLVVKVKIQNVSSTTISQLYLIGSIINENSNSKSNTCVELYPSKSTTLFLRMNNELNFKIDGKSFISIFLAYSIKNINFKGNNYEKKIIDLQTLSIAPSDYLSNSKRFFEKIHHTNLIGSKSMDILLISKNQQEENSIFCKPFVQKFIKKYYNQDCIEIDPYTIMSRKKKKSTLNICSYIIQKSLQIIFIINPTFVEINFKYTNQNLLMIFFRLLVNFLPKRITINVNKANNDFLFLLKNCLDSIENEILDKNISQRNQGQTDIAIFNLNL</sequence>
<feature type="region of interest" description="Disordered" evidence="2">
    <location>
        <begin position="514"/>
        <end position="554"/>
    </location>
</feature>
<dbReference type="Proteomes" id="UP001146793">
    <property type="component" value="Unassembled WGS sequence"/>
</dbReference>
<evidence type="ECO:0000313" key="4">
    <source>
        <dbReference type="Proteomes" id="UP001146793"/>
    </source>
</evidence>
<reference evidence="3" key="1">
    <citation type="submission" date="2022-08" db="EMBL/GenBank/DDBJ databases">
        <title>Novel sulphate-reducing endosymbionts in the free-living metamonad Anaeramoeba.</title>
        <authorList>
            <person name="Jerlstrom-Hultqvist J."/>
            <person name="Cepicka I."/>
            <person name="Gallot-Lavallee L."/>
            <person name="Salas-Leiva D."/>
            <person name="Curtis B.A."/>
            <person name="Zahonova K."/>
            <person name="Pipaliya S."/>
            <person name="Dacks J."/>
            <person name="Roger A.J."/>
        </authorList>
    </citation>
    <scope>NUCLEOTIDE SEQUENCE</scope>
    <source>
        <strain evidence="3">Busselton2</strain>
    </source>
</reference>
<name>A0AAV7YYG2_9EUKA</name>
<dbReference type="EMBL" id="JANTQA010000042">
    <property type="protein sequence ID" value="KAJ3434937.1"/>
    <property type="molecule type" value="Genomic_DNA"/>
</dbReference>
<evidence type="ECO:0000313" key="3">
    <source>
        <dbReference type="EMBL" id="KAJ3434937.1"/>
    </source>
</evidence>
<evidence type="ECO:0000256" key="2">
    <source>
        <dbReference type="SAM" id="MobiDB-lite"/>
    </source>
</evidence>
<feature type="compositionally biased region" description="Polar residues" evidence="2">
    <location>
        <begin position="527"/>
        <end position="538"/>
    </location>
</feature>
<feature type="coiled-coil region" evidence="1">
    <location>
        <begin position="181"/>
        <end position="208"/>
    </location>
</feature>
<gene>
    <name evidence="3" type="ORF">M0812_02064</name>
</gene>
<keyword evidence="1" id="KW-0175">Coiled coil</keyword>
<evidence type="ECO:0000256" key="1">
    <source>
        <dbReference type="SAM" id="Coils"/>
    </source>
</evidence>
<proteinExistence type="predicted"/>
<dbReference type="AlphaFoldDB" id="A0AAV7YYG2"/>
<protein>
    <submittedName>
        <fullName evidence="3">Fanconi anemia group b protein</fullName>
    </submittedName>
</protein>
<accession>A0AAV7YYG2</accession>
<comment type="caution">
    <text evidence="3">The sequence shown here is derived from an EMBL/GenBank/DDBJ whole genome shotgun (WGS) entry which is preliminary data.</text>
</comment>
<organism evidence="3 4">
    <name type="scientific">Anaeramoeba flamelloides</name>
    <dbReference type="NCBI Taxonomy" id="1746091"/>
    <lineage>
        <taxon>Eukaryota</taxon>
        <taxon>Metamonada</taxon>
        <taxon>Anaeramoebidae</taxon>
        <taxon>Anaeramoeba</taxon>
    </lineage>
</organism>